<evidence type="ECO:0000313" key="6">
    <source>
        <dbReference type="Proteomes" id="UP000017818"/>
    </source>
</evidence>
<gene>
    <name evidence="5" type="ORF">HMPREF9630_01597</name>
</gene>
<feature type="chain" id="PRO_5004777230" description="TPM domain-containing protein" evidence="3">
    <location>
        <begin position="24"/>
        <end position="408"/>
    </location>
</feature>
<proteinExistence type="predicted"/>
<evidence type="ECO:0000313" key="5">
    <source>
        <dbReference type="EMBL" id="EHL17585.1"/>
    </source>
</evidence>
<dbReference type="AlphaFoldDB" id="V9HVE3"/>
<accession>V9HVE3</accession>
<evidence type="ECO:0000256" key="1">
    <source>
        <dbReference type="SAM" id="MobiDB-lite"/>
    </source>
</evidence>
<comment type="caution">
    <text evidence="5">The sequence shown here is derived from an EMBL/GenBank/DDBJ whole genome shotgun (WGS) entry which is preliminary data.</text>
</comment>
<dbReference type="RefSeq" id="WP_009527452.1">
    <property type="nucleotide sequence ID" value="NZ_JH815225.1"/>
</dbReference>
<protein>
    <recommendedName>
        <fullName evidence="4">TPM domain-containing protein</fullName>
    </recommendedName>
</protein>
<dbReference type="Pfam" id="PF04536">
    <property type="entry name" value="TPM_phosphatase"/>
    <property type="match status" value="1"/>
</dbReference>
<feature type="region of interest" description="Disordered" evidence="1">
    <location>
        <begin position="376"/>
        <end position="408"/>
    </location>
</feature>
<dbReference type="Proteomes" id="UP000017818">
    <property type="component" value="Unassembled WGS sequence"/>
</dbReference>
<evidence type="ECO:0000256" key="3">
    <source>
        <dbReference type="SAM" id="SignalP"/>
    </source>
</evidence>
<dbReference type="PANTHER" id="PTHR30373">
    <property type="entry name" value="UPF0603 PROTEIN YGCG"/>
    <property type="match status" value="1"/>
</dbReference>
<reference evidence="5 6" key="1">
    <citation type="submission" date="2012-05" db="EMBL/GenBank/DDBJ databases">
        <title>The Genome Sequence of Eubacteriaceae bacterium CM2.</title>
        <authorList>
            <consortium name="The Broad Institute Genome Sequencing Platform"/>
            <person name="Earl A."/>
            <person name="Ward D."/>
            <person name="Feldgarden M."/>
            <person name="Gevers D."/>
            <person name="Sizova M."/>
            <person name="Hazen A."/>
            <person name="Epstein S."/>
            <person name="Walker B."/>
            <person name="Young S.K."/>
            <person name="Zeng Q."/>
            <person name="Gargeya S."/>
            <person name="Fitzgerald M."/>
            <person name="Haas B."/>
            <person name="Abouelleil A."/>
            <person name="Alvarado L."/>
            <person name="Arachchi H.M."/>
            <person name="Berlin A."/>
            <person name="Chapman S.B."/>
            <person name="Goldberg J."/>
            <person name="Griggs A."/>
            <person name="Gujja S."/>
            <person name="Hansen M."/>
            <person name="Howarth C."/>
            <person name="Imamovic A."/>
            <person name="Larimer J."/>
            <person name="McCowen C."/>
            <person name="Montmayeur A."/>
            <person name="Murphy C."/>
            <person name="Neiman D."/>
            <person name="Pearson M."/>
            <person name="Priest M."/>
            <person name="Roberts A."/>
            <person name="Saif S."/>
            <person name="Shea T."/>
            <person name="Sisk P."/>
            <person name="Sykes S."/>
            <person name="Wortman J."/>
            <person name="Nusbaum C."/>
            <person name="Birren B."/>
        </authorList>
    </citation>
    <scope>NUCLEOTIDE SEQUENCE [LARGE SCALE GENOMIC DNA]</scope>
    <source>
        <strain evidence="5 6">CM2</strain>
    </source>
</reference>
<feature type="transmembrane region" description="Helical" evidence="2">
    <location>
        <begin position="323"/>
        <end position="342"/>
    </location>
</feature>
<keyword evidence="3" id="KW-0732">Signal</keyword>
<feature type="compositionally biased region" description="Basic and acidic residues" evidence="1">
    <location>
        <begin position="380"/>
        <end position="391"/>
    </location>
</feature>
<feature type="signal peptide" evidence="3">
    <location>
        <begin position="1"/>
        <end position="23"/>
    </location>
</feature>
<keyword evidence="2" id="KW-1133">Transmembrane helix</keyword>
<organism evidence="5 6">
    <name type="scientific">Peptoanaerobacter stomatis</name>
    <dbReference type="NCBI Taxonomy" id="796937"/>
    <lineage>
        <taxon>Bacteria</taxon>
        <taxon>Bacillati</taxon>
        <taxon>Bacillota</taxon>
        <taxon>Clostridia</taxon>
        <taxon>Peptostreptococcales</taxon>
        <taxon>Filifactoraceae</taxon>
        <taxon>Peptoanaerobacter</taxon>
    </lineage>
</organism>
<dbReference type="InterPro" id="IPR007621">
    <property type="entry name" value="TPM_dom"/>
</dbReference>
<dbReference type="EMBL" id="AFZF02000008">
    <property type="protein sequence ID" value="EHL17585.1"/>
    <property type="molecule type" value="Genomic_DNA"/>
</dbReference>
<dbReference type="OrthoDB" id="9806054at2"/>
<dbReference type="HOGENOM" id="CLU_674132_0_0_9"/>
<feature type="domain" description="TPM" evidence="4">
    <location>
        <begin position="187"/>
        <end position="304"/>
    </location>
</feature>
<evidence type="ECO:0000256" key="2">
    <source>
        <dbReference type="SAM" id="Phobius"/>
    </source>
</evidence>
<name>V9HVE3_9FIRM</name>
<sequence>MKNIKIFICAILLSLSSVLPVFALPDSKSYENGIFVIDELDQFSDEEKLELNEYAKYISDNLGIDIVYIQTVDCDGMPIEEYAKKALEQGGWLEPTIVLVYEAEENLYIEYMTESLREIYDEDYIEKLWGEMVKVEGETFANPVKYYMTSVAQKYDETYNNGDFVDYLSIDDKANKIENDEEITLLEDNANLIPDDKESDLLKKAEDISKKYNIDVVIATVDSLNGQSIEEFADKFYKDREYNKDGIMLLLSDEDRDYRFYESGKIYKAFTTYWEDYILTDVLAQLKENKYAEAFNIYLDKTQEVVSQIKEDGTLPKPPINPLLYVGGVAGGFLIAFIIVSIGKSSLKSVAFNRTANNYLKEGSLNLRNSSESFLYRNVTRREKPKPKENSSSDSRSSGSSGGRSGKY</sequence>
<evidence type="ECO:0000259" key="4">
    <source>
        <dbReference type="Pfam" id="PF04536"/>
    </source>
</evidence>
<dbReference type="Gene3D" id="3.10.310.50">
    <property type="match status" value="2"/>
</dbReference>
<keyword evidence="2" id="KW-0812">Transmembrane</keyword>
<dbReference type="PANTHER" id="PTHR30373:SF2">
    <property type="entry name" value="UPF0603 PROTEIN YGCG"/>
    <property type="match status" value="1"/>
</dbReference>
<keyword evidence="2" id="KW-0472">Membrane</keyword>